<dbReference type="InterPro" id="IPR001678">
    <property type="entry name" value="MeTrfase_RsmB-F_NOP2_dom"/>
</dbReference>
<dbReference type="Gene3D" id="3.40.50.150">
    <property type="entry name" value="Vaccinia Virus protein VP39"/>
    <property type="match status" value="1"/>
</dbReference>
<feature type="compositionally biased region" description="Basic and acidic residues" evidence="10">
    <location>
        <begin position="42"/>
        <end position="53"/>
    </location>
</feature>
<feature type="compositionally biased region" description="Basic residues" evidence="10">
    <location>
        <begin position="95"/>
        <end position="108"/>
    </location>
</feature>
<reference evidence="13" key="1">
    <citation type="submission" date="2017-02" db="UniProtKB">
        <authorList>
            <consortium name="WormBaseParasite"/>
        </authorList>
    </citation>
    <scope>IDENTIFICATION</scope>
</reference>
<evidence type="ECO:0000256" key="1">
    <source>
        <dbReference type="ARBA" id="ARBA00004604"/>
    </source>
</evidence>
<evidence type="ECO:0000256" key="4">
    <source>
        <dbReference type="ARBA" id="ARBA00022603"/>
    </source>
</evidence>
<keyword evidence="12" id="KW-1185">Reference proteome</keyword>
<feature type="binding site" evidence="9">
    <location>
        <begin position="374"/>
        <end position="380"/>
    </location>
    <ligand>
        <name>S-adenosyl-L-methionine</name>
        <dbReference type="ChEBI" id="CHEBI:59789"/>
    </ligand>
</feature>
<feature type="region of interest" description="Disordered" evidence="10">
    <location>
        <begin position="36"/>
        <end position="182"/>
    </location>
</feature>
<keyword evidence="8" id="KW-0539">Nucleus</keyword>
<evidence type="ECO:0000259" key="11">
    <source>
        <dbReference type="PROSITE" id="PS51686"/>
    </source>
</evidence>
<feature type="binding site" evidence="9">
    <location>
        <position position="398"/>
    </location>
    <ligand>
        <name>S-adenosyl-L-methionine</name>
        <dbReference type="ChEBI" id="CHEBI:59789"/>
    </ligand>
</feature>
<dbReference type="PRINTS" id="PR02008">
    <property type="entry name" value="RCMTFAMILY"/>
</dbReference>
<organism evidence="12 13">
    <name type="scientific">Elaeophora elaphi</name>
    <dbReference type="NCBI Taxonomy" id="1147741"/>
    <lineage>
        <taxon>Eukaryota</taxon>
        <taxon>Metazoa</taxon>
        <taxon>Ecdysozoa</taxon>
        <taxon>Nematoda</taxon>
        <taxon>Chromadorea</taxon>
        <taxon>Rhabditida</taxon>
        <taxon>Spirurina</taxon>
        <taxon>Spiruromorpha</taxon>
        <taxon>Filarioidea</taxon>
        <taxon>Onchocercidae</taxon>
        <taxon>Elaeophora</taxon>
    </lineage>
</organism>
<accession>A0A0R3RS14</accession>
<dbReference type="InterPro" id="IPR023267">
    <property type="entry name" value="RCMT"/>
</dbReference>
<feature type="active site" description="Nucleophile" evidence="9">
    <location>
        <position position="500"/>
    </location>
</feature>
<evidence type="ECO:0000256" key="8">
    <source>
        <dbReference type="ARBA" id="ARBA00023242"/>
    </source>
</evidence>
<dbReference type="SUPFAM" id="SSF53335">
    <property type="entry name" value="S-adenosyl-L-methionine-dependent methyltransferases"/>
    <property type="match status" value="1"/>
</dbReference>
<comment type="subcellular location">
    <subcellularLocation>
        <location evidence="1">Nucleus</location>
        <location evidence="1">Nucleolus</location>
    </subcellularLocation>
</comment>
<dbReference type="PROSITE" id="PS51686">
    <property type="entry name" value="SAM_MT_RSMB_NOP"/>
    <property type="match status" value="1"/>
</dbReference>
<sequence>MENRWKVKRFTKIVLEEDKLTAKQLRRVGFASRMEKKKRLKKDGIIESKKPAAETRNIQQPIQKIQENVTSEAVKRKRNQSTRKKKDSSIEQKILVKKIKKSRPKRQKEKNAENMNSEKISLFENDDDDDVRGEGFSGLNTGVEKSDNNIESDCFSSSDLAESDTDDLPVEKKSRKLERRKESDEKLADDELLLNIESGERYKLPSVEEIEDELKQTPNLKVIKQHVFQVLGDFKSRRDPNRSRHEYISILTKDLCSYYGYNEYLIQKFMGIFPSGTELLEFLEANEQPRPVIIRSNSLKTRRAELARNLINRGMNVDPAAEWTKVGLIVYDSQVPVGATPEYLAGHYMLQGLSSFLPVMVLAPQPEETILDVCSAPGGKSSHIAALMKNTGILYANDASMQRCRAVIGNLHRLGVNNAIVSNLDGREFAKIMPQGFDRVLLDAPCSGTGVIWKDGSIKTRRDSQDVQRCHTLQRELILTALDSINANSKTGGYLVYSTCSVLVEENEAVVDYALKKRDCKLVPMGLNIGVEGFTRFREYRFHPSLSLTRRYYPHIHNIDGFFVAKLKKLSNSKATKNTNSPGEPEDKSVSTSASKLRNGNSNRARVKGKFAMKKKSIAHENNQQKYQGKVEKMESDVDVSKSGVSKEFANGAVSKSNQNRLPKIQIHKKKFLSNKLKRGKGRKFMGIKNKKNLKKKSGNIVAH</sequence>
<keyword evidence="4 9" id="KW-0489">Methyltransferase</keyword>
<evidence type="ECO:0000256" key="2">
    <source>
        <dbReference type="ARBA" id="ARBA00007494"/>
    </source>
</evidence>
<dbReference type="PROSITE" id="PS01153">
    <property type="entry name" value="NOL1_NOP2_SUN"/>
    <property type="match status" value="1"/>
</dbReference>
<dbReference type="InterPro" id="IPR018314">
    <property type="entry name" value="RsmB/NOL1/NOP2-like_CS"/>
</dbReference>
<dbReference type="WBParaSite" id="EEL_0000458001-mRNA-1">
    <property type="protein sequence ID" value="EEL_0000458001-mRNA-1"/>
    <property type="gene ID" value="EEL_0000458001"/>
</dbReference>
<dbReference type="NCBIfam" id="TIGR00446">
    <property type="entry name" value="nop2p"/>
    <property type="match status" value="1"/>
</dbReference>
<dbReference type="GO" id="GO:0009383">
    <property type="term" value="F:rRNA (cytosine-C5-)-methyltransferase activity"/>
    <property type="evidence" value="ECO:0007669"/>
    <property type="project" value="TreeGrafter"/>
</dbReference>
<dbReference type="CDD" id="cd02440">
    <property type="entry name" value="AdoMet_MTases"/>
    <property type="match status" value="1"/>
</dbReference>
<feature type="binding site" evidence="9">
    <location>
        <position position="443"/>
    </location>
    <ligand>
        <name>S-adenosyl-L-methionine</name>
        <dbReference type="ChEBI" id="CHEBI:59789"/>
    </ligand>
</feature>
<keyword evidence="7 9" id="KW-0694">RNA-binding</keyword>
<dbReference type="FunFam" id="3.30.70.1170:FF:000001">
    <property type="entry name" value="Ribosomal RNA methyltransferase Nop2"/>
    <property type="match status" value="1"/>
</dbReference>
<dbReference type="GO" id="GO:0003723">
    <property type="term" value="F:RNA binding"/>
    <property type="evidence" value="ECO:0007669"/>
    <property type="project" value="UniProtKB-UniRule"/>
</dbReference>
<feature type="region of interest" description="Disordered" evidence="10">
    <location>
        <begin position="574"/>
        <end position="608"/>
    </location>
</feature>
<dbReference type="InterPro" id="IPR029063">
    <property type="entry name" value="SAM-dependent_MTases_sf"/>
</dbReference>
<protein>
    <submittedName>
        <fullName evidence="13">SAM_MT_RSMB_NOP domain-containing protein</fullName>
    </submittedName>
</protein>
<dbReference type="Gene3D" id="3.30.70.1170">
    <property type="entry name" value="Sun protein, domain 3"/>
    <property type="match status" value="1"/>
</dbReference>
<evidence type="ECO:0000313" key="12">
    <source>
        <dbReference type="Proteomes" id="UP000050640"/>
    </source>
</evidence>
<keyword evidence="3" id="KW-0690">Ribosome biogenesis</keyword>
<dbReference type="InterPro" id="IPR011023">
    <property type="entry name" value="Nop2p"/>
</dbReference>
<dbReference type="InterPro" id="IPR049560">
    <property type="entry name" value="MeTrfase_RsmB-F_NOP2_cat"/>
</dbReference>
<evidence type="ECO:0000256" key="10">
    <source>
        <dbReference type="SAM" id="MobiDB-lite"/>
    </source>
</evidence>
<feature type="compositionally biased region" description="Basic residues" evidence="10">
    <location>
        <begin position="75"/>
        <end position="86"/>
    </location>
</feature>
<dbReference type="GO" id="GO:0000470">
    <property type="term" value="P:maturation of LSU-rRNA"/>
    <property type="evidence" value="ECO:0007669"/>
    <property type="project" value="TreeGrafter"/>
</dbReference>
<feature type="compositionally biased region" description="Polar residues" evidence="10">
    <location>
        <begin position="590"/>
        <end position="604"/>
    </location>
</feature>
<dbReference type="PRINTS" id="PR02012">
    <property type="entry name" value="RCMTNOP2"/>
</dbReference>
<proteinExistence type="inferred from homology"/>
<evidence type="ECO:0000256" key="6">
    <source>
        <dbReference type="ARBA" id="ARBA00022691"/>
    </source>
</evidence>
<feature type="binding site" evidence="9">
    <location>
        <position position="425"/>
    </location>
    <ligand>
        <name>S-adenosyl-L-methionine</name>
        <dbReference type="ChEBI" id="CHEBI:59789"/>
    </ligand>
</feature>
<dbReference type="PANTHER" id="PTHR22807">
    <property type="entry name" value="NOP2 YEAST -RELATED NOL1/NOP2/FMU SUN DOMAIN-CONTAINING"/>
    <property type="match status" value="1"/>
</dbReference>
<evidence type="ECO:0000256" key="5">
    <source>
        <dbReference type="ARBA" id="ARBA00022679"/>
    </source>
</evidence>
<evidence type="ECO:0000256" key="7">
    <source>
        <dbReference type="ARBA" id="ARBA00022884"/>
    </source>
</evidence>
<evidence type="ECO:0000256" key="9">
    <source>
        <dbReference type="PROSITE-ProRule" id="PRU01023"/>
    </source>
</evidence>
<dbReference type="PANTHER" id="PTHR22807:SF30">
    <property type="entry name" value="28S RRNA (CYTOSINE(4447)-C(5))-METHYLTRANSFERASE-RELATED"/>
    <property type="match status" value="1"/>
</dbReference>
<dbReference type="InterPro" id="IPR023273">
    <property type="entry name" value="RCMT_NOP2"/>
</dbReference>
<evidence type="ECO:0000313" key="13">
    <source>
        <dbReference type="WBParaSite" id="EEL_0000458001-mRNA-1"/>
    </source>
</evidence>
<evidence type="ECO:0000256" key="3">
    <source>
        <dbReference type="ARBA" id="ARBA00022517"/>
    </source>
</evidence>
<comment type="similarity">
    <text evidence="2 9">Belongs to the class I-like SAM-binding methyltransferase superfamily. RsmB/NOP family.</text>
</comment>
<feature type="domain" description="SAM-dependent MTase RsmB/NOP-type" evidence="11">
    <location>
        <begin position="282"/>
        <end position="570"/>
    </location>
</feature>
<dbReference type="GO" id="GO:0070475">
    <property type="term" value="P:rRNA base methylation"/>
    <property type="evidence" value="ECO:0007669"/>
    <property type="project" value="TreeGrafter"/>
</dbReference>
<feature type="compositionally biased region" description="Polar residues" evidence="10">
    <location>
        <begin position="56"/>
        <end position="71"/>
    </location>
</feature>
<keyword evidence="6 9" id="KW-0949">S-adenosyl-L-methionine</keyword>
<dbReference type="Pfam" id="PF01189">
    <property type="entry name" value="Methyltr_RsmB-F"/>
    <property type="match status" value="1"/>
</dbReference>
<dbReference type="AlphaFoldDB" id="A0A0R3RS14"/>
<dbReference type="GO" id="GO:0005730">
    <property type="term" value="C:nucleolus"/>
    <property type="evidence" value="ECO:0007669"/>
    <property type="project" value="UniProtKB-SubCell"/>
</dbReference>
<feature type="compositionally biased region" description="Polar residues" evidence="10">
    <location>
        <begin position="149"/>
        <end position="160"/>
    </location>
</feature>
<keyword evidence="5 9" id="KW-0808">Transferase</keyword>
<dbReference type="STRING" id="1147741.A0A0R3RS14"/>
<name>A0A0R3RS14_9BILA</name>
<dbReference type="Proteomes" id="UP000050640">
    <property type="component" value="Unplaced"/>
</dbReference>